<dbReference type="AlphaFoldDB" id="F5RF57"/>
<evidence type="ECO:0000313" key="17">
    <source>
        <dbReference type="Proteomes" id="UP000005019"/>
    </source>
</evidence>
<evidence type="ECO:0000256" key="11">
    <source>
        <dbReference type="ARBA" id="ARBA00023157"/>
    </source>
</evidence>
<evidence type="ECO:0000256" key="9">
    <source>
        <dbReference type="ARBA" id="ARBA00023002"/>
    </source>
</evidence>
<dbReference type="GO" id="GO:0015035">
    <property type="term" value="F:protein-disulfide reductase activity"/>
    <property type="evidence" value="ECO:0007669"/>
    <property type="project" value="UniProtKB-UniRule"/>
</dbReference>
<sequence length="159" mass="17115">MTPLVRTRLYFLLSYVCFGLVAFALWLQHVEQLAPCPLCILQRYAFVGAGVFFLLSGLFGGPLARSGLWAAGLVAALGAAVAGRHVYVLYNPSVSCGLDPVEDFVNSLPPAQWLPQAFFADGTCGAKLPPILGLDIPEWSLLWLAVLTVVAVLLSLRRA</sequence>
<dbReference type="GO" id="GO:0006457">
    <property type="term" value="P:protein folding"/>
    <property type="evidence" value="ECO:0007669"/>
    <property type="project" value="InterPro"/>
</dbReference>
<dbReference type="RefSeq" id="WP_008062998.1">
    <property type="nucleotide sequence ID" value="NZ_AFHG01000053.1"/>
</dbReference>
<keyword evidence="17" id="KW-1185">Reference proteome</keyword>
<comment type="subcellular location">
    <subcellularLocation>
        <location evidence="1">Cell inner membrane</location>
        <topology evidence="1">Multi-pass membrane protein</topology>
    </subcellularLocation>
    <subcellularLocation>
        <location evidence="14">Cell membrane</location>
        <topology evidence="14">Multi-pass membrane protein</topology>
    </subcellularLocation>
</comment>
<feature type="transmembrane region" description="Helical" evidence="15">
    <location>
        <begin position="139"/>
        <end position="156"/>
    </location>
</feature>
<keyword evidence="11 14" id="KW-1015">Disulfide bond</keyword>
<dbReference type="eggNOG" id="COG1495">
    <property type="taxonomic scope" value="Bacteria"/>
</dbReference>
<keyword evidence="6 14" id="KW-0812">Transmembrane</keyword>
<evidence type="ECO:0000256" key="15">
    <source>
        <dbReference type="SAM" id="Phobius"/>
    </source>
</evidence>
<dbReference type="PANTHER" id="PTHR36570">
    <property type="entry name" value="DISULFIDE BOND FORMATION PROTEIN B"/>
    <property type="match status" value="1"/>
</dbReference>
<proteinExistence type="inferred from homology"/>
<comment type="similarity">
    <text evidence="2 14">Belongs to the DsbB family.</text>
</comment>
<comment type="caution">
    <text evidence="14">Lacks conserved residue(s) required for the propagation of feature annotation.</text>
</comment>
<feature type="transmembrane region" description="Helical" evidence="15">
    <location>
        <begin position="68"/>
        <end position="90"/>
    </location>
</feature>
<keyword evidence="7 14" id="KW-0249">Electron transport</keyword>
<feature type="disulfide bond" description="Redox-active" evidence="14">
    <location>
        <begin position="36"/>
        <end position="39"/>
    </location>
</feature>
<evidence type="ECO:0000256" key="2">
    <source>
        <dbReference type="ARBA" id="ARBA00008823"/>
    </source>
</evidence>
<evidence type="ECO:0000256" key="10">
    <source>
        <dbReference type="ARBA" id="ARBA00023136"/>
    </source>
</evidence>
<keyword evidence="12 14" id="KW-0143">Chaperone</keyword>
<evidence type="ECO:0000313" key="16">
    <source>
        <dbReference type="EMBL" id="EGK70713.1"/>
    </source>
</evidence>
<feature type="topological domain" description="Cytoplasmic" evidence="14">
    <location>
        <begin position="1"/>
        <end position="9"/>
    </location>
</feature>
<dbReference type="Pfam" id="PF02600">
    <property type="entry name" value="DsbB"/>
    <property type="match status" value="1"/>
</dbReference>
<dbReference type="Proteomes" id="UP000005019">
    <property type="component" value="Unassembled WGS sequence"/>
</dbReference>
<dbReference type="InterPro" id="IPR050183">
    <property type="entry name" value="DsbB"/>
</dbReference>
<evidence type="ECO:0000256" key="5">
    <source>
        <dbReference type="ARBA" id="ARBA00022519"/>
    </source>
</evidence>
<dbReference type="Gene3D" id="1.20.1550.10">
    <property type="entry name" value="DsbB-like"/>
    <property type="match status" value="1"/>
</dbReference>
<evidence type="ECO:0000256" key="12">
    <source>
        <dbReference type="ARBA" id="ARBA00023186"/>
    </source>
</evidence>
<evidence type="ECO:0000256" key="7">
    <source>
        <dbReference type="ARBA" id="ARBA00022982"/>
    </source>
</evidence>
<evidence type="ECO:0000256" key="8">
    <source>
        <dbReference type="ARBA" id="ARBA00022989"/>
    </source>
</evidence>
<dbReference type="EMBL" id="AFHG01000053">
    <property type="protein sequence ID" value="EGK70713.1"/>
    <property type="molecule type" value="Genomic_DNA"/>
</dbReference>
<evidence type="ECO:0000256" key="14">
    <source>
        <dbReference type="HAMAP-Rule" id="MF_00286"/>
    </source>
</evidence>
<keyword evidence="8 14" id="KW-1133">Transmembrane helix</keyword>
<keyword evidence="9 14" id="KW-0560">Oxidoreductase</keyword>
<dbReference type="HAMAP" id="MF_00286">
    <property type="entry name" value="DsbB"/>
    <property type="match status" value="1"/>
</dbReference>
<keyword evidence="5" id="KW-0997">Cell inner membrane</keyword>
<dbReference type="SUPFAM" id="SSF158442">
    <property type="entry name" value="DsbB-like"/>
    <property type="match status" value="1"/>
</dbReference>
<protein>
    <recommendedName>
        <fullName evidence="14">Disulfide bond formation protein B</fullName>
    </recommendedName>
    <alternativeName>
        <fullName evidence="14">Disulfide oxidoreductase</fullName>
    </alternativeName>
</protein>
<dbReference type="InterPro" id="IPR022920">
    <property type="entry name" value="Disulphide_bond_form_DsbB"/>
</dbReference>
<evidence type="ECO:0000256" key="1">
    <source>
        <dbReference type="ARBA" id="ARBA00004429"/>
    </source>
</evidence>
<dbReference type="GO" id="GO:0009055">
    <property type="term" value="F:electron transfer activity"/>
    <property type="evidence" value="ECO:0007669"/>
    <property type="project" value="UniProtKB-UniRule"/>
</dbReference>
<dbReference type="GO" id="GO:0005886">
    <property type="term" value="C:plasma membrane"/>
    <property type="evidence" value="ECO:0007669"/>
    <property type="project" value="UniProtKB-SubCell"/>
</dbReference>
<evidence type="ECO:0000256" key="4">
    <source>
        <dbReference type="ARBA" id="ARBA00022475"/>
    </source>
</evidence>
<feature type="transmembrane region" description="Helical" evidence="15">
    <location>
        <begin position="9"/>
        <end position="28"/>
    </location>
</feature>
<evidence type="ECO:0000256" key="13">
    <source>
        <dbReference type="ARBA" id="ARBA00023284"/>
    </source>
</evidence>
<name>F5RF57_METUF</name>
<dbReference type="NCBIfam" id="NF002552">
    <property type="entry name" value="PRK02110.1"/>
    <property type="match status" value="1"/>
</dbReference>
<dbReference type="InterPro" id="IPR023380">
    <property type="entry name" value="DsbB-like_sf"/>
</dbReference>
<gene>
    <name evidence="14" type="primary">dsbB</name>
    <name evidence="16" type="ORF">METUNv1_02934</name>
</gene>
<keyword evidence="10 14" id="KW-0472">Membrane</keyword>
<reference evidence="16 17" key="1">
    <citation type="journal article" date="2011" name="J. Bacteriol.">
        <title>Genome sequence of Methyloversatilis universalis FAM5T, a methylotrophic representative of the order Rhodocyclales.</title>
        <authorList>
            <person name="Kittichotirat W."/>
            <person name="Good N.M."/>
            <person name="Hall R."/>
            <person name="Bringel F."/>
            <person name="Lajus A."/>
            <person name="Medigue C."/>
            <person name="Smalley N.E."/>
            <person name="Beck D."/>
            <person name="Bumgarner R."/>
            <person name="Vuilleumier S."/>
            <person name="Kalyuzhnaya M.G."/>
        </authorList>
    </citation>
    <scope>NUCLEOTIDE SEQUENCE [LARGE SCALE GENOMIC DNA]</scope>
    <source>
        <strain evidence="17">ATCC BAA-1314 / JCM 13912 / FAM5</strain>
    </source>
</reference>
<dbReference type="InterPro" id="IPR003752">
    <property type="entry name" value="DiS_bond_form_DsbB/BdbC"/>
</dbReference>
<organism evidence="16 17">
    <name type="scientific">Methyloversatilis universalis (strain ATCC BAA-1314 / DSM 25237 / JCM 13912 / CCUG 52030 / FAM5)</name>
    <dbReference type="NCBI Taxonomy" id="1000565"/>
    <lineage>
        <taxon>Bacteria</taxon>
        <taxon>Pseudomonadati</taxon>
        <taxon>Pseudomonadota</taxon>
        <taxon>Betaproteobacteria</taxon>
        <taxon>Nitrosomonadales</taxon>
        <taxon>Sterolibacteriaceae</taxon>
        <taxon>Methyloversatilis</taxon>
    </lineage>
</organism>
<comment type="function">
    <text evidence="14">Required for disulfide bond formation in some periplasmic proteins. Acts by oxidizing the DsbA protein.</text>
</comment>
<feature type="topological domain" description="Periplasmic" evidence="14">
    <location>
        <begin position="27"/>
        <end position="44"/>
    </location>
</feature>
<feature type="topological domain" description="Cytoplasmic" evidence="14">
    <location>
        <begin position="158"/>
        <end position="159"/>
    </location>
</feature>
<evidence type="ECO:0000256" key="3">
    <source>
        <dbReference type="ARBA" id="ARBA00022448"/>
    </source>
</evidence>
<evidence type="ECO:0000256" key="6">
    <source>
        <dbReference type="ARBA" id="ARBA00022692"/>
    </source>
</evidence>
<dbReference type="PANTHER" id="PTHR36570:SF3">
    <property type="entry name" value="DISULFIDE BOND FORMATION PROTEIN B"/>
    <property type="match status" value="1"/>
</dbReference>
<dbReference type="OrthoDB" id="3711263at2"/>
<accession>F5RF57</accession>
<keyword evidence="4 14" id="KW-1003">Cell membrane</keyword>
<feature type="topological domain" description="Periplasmic" evidence="14">
    <location>
        <begin position="84"/>
        <end position="138"/>
    </location>
</feature>
<keyword evidence="3 14" id="KW-0813">Transport</keyword>
<dbReference type="STRING" id="1000565.METUNv1_02934"/>
<keyword evidence="13 14" id="KW-0676">Redox-active center</keyword>
<comment type="caution">
    <text evidence="16">The sequence shown here is derived from an EMBL/GenBank/DDBJ whole genome shotgun (WGS) entry which is preliminary data.</text>
</comment>
<feature type="transmembrane region" description="Helical" evidence="15">
    <location>
        <begin position="40"/>
        <end position="61"/>
    </location>
</feature>